<gene>
    <name evidence="2" type="ORF">AWRI4619_LOCUS4459</name>
</gene>
<dbReference type="InterPro" id="IPR005321">
    <property type="entry name" value="Peptidase_S58_DmpA"/>
</dbReference>
<sequence length="96" mass="10674">MSGEIFLAFSTGNEIPVNQPRPPEGESKTMIEEVKAVEDSALSSLFEATAECVEEAIYNCLFIAETMQGVEGHRVEALPLKRVKEIMKEYGRAHMI</sequence>
<name>A0A9N8JG29_9PEZI</name>
<reference evidence="2" key="1">
    <citation type="submission" date="2020-06" db="EMBL/GenBank/DDBJ databases">
        <authorList>
            <person name="Onetto C."/>
        </authorList>
    </citation>
    <scope>NUCLEOTIDE SEQUENCE</scope>
</reference>
<keyword evidence="3" id="KW-1185">Reference proteome</keyword>
<accession>A0A9N8JG29</accession>
<dbReference type="AlphaFoldDB" id="A0A9N8JG29"/>
<organism evidence="2 3">
    <name type="scientific">Aureobasidium vineae</name>
    <dbReference type="NCBI Taxonomy" id="2773715"/>
    <lineage>
        <taxon>Eukaryota</taxon>
        <taxon>Fungi</taxon>
        <taxon>Dikarya</taxon>
        <taxon>Ascomycota</taxon>
        <taxon>Pezizomycotina</taxon>
        <taxon>Dothideomycetes</taxon>
        <taxon>Dothideomycetidae</taxon>
        <taxon>Dothideales</taxon>
        <taxon>Saccotheciaceae</taxon>
        <taxon>Aureobasidium</taxon>
    </lineage>
</organism>
<protein>
    <submittedName>
        <fullName evidence="2">Uncharacterized protein</fullName>
    </submittedName>
</protein>
<dbReference type="PANTHER" id="PTHR36512">
    <property type="entry name" value="D-AMINOPEPTIDASE"/>
    <property type="match status" value="1"/>
</dbReference>
<evidence type="ECO:0000256" key="1">
    <source>
        <dbReference type="ARBA" id="ARBA00007068"/>
    </source>
</evidence>
<comment type="similarity">
    <text evidence="1">Belongs to the peptidase S58 family.</text>
</comment>
<dbReference type="Pfam" id="PF03576">
    <property type="entry name" value="Peptidase_S58"/>
    <property type="match status" value="1"/>
</dbReference>
<evidence type="ECO:0000313" key="2">
    <source>
        <dbReference type="EMBL" id="CAD0087114.1"/>
    </source>
</evidence>
<dbReference type="Proteomes" id="UP000716446">
    <property type="component" value="Unassembled WGS sequence"/>
</dbReference>
<proteinExistence type="inferred from homology"/>
<dbReference type="PANTHER" id="PTHR36512:SF3">
    <property type="entry name" value="BLR5678 PROTEIN"/>
    <property type="match status" value="1"/>
</dbReference>
<dbReference type="Gene3D" id="3.60.70.12">
    <property type="entry name" value="L-amino peptidase D-ALA esterase/amidase"/>
    <property type="match status" value="1"/>
</dbReference>
<evidence type="ECO:0000313" key="3">
    <source>
        <dbReference type="Proteomes" id="UP000716446"/>
    </source>
</evidence>
<dbReference type="SUPFAM" id="SSF56266">
    <property type="entry name" value="DmpA/ArgJ-like"/>
    <property type="match status" value="1"/>
</dbReference>
<dbReference type="InterPro" id="IPR016117">
    <property type="entry name" value="ArgJ-like_dom_sf"/>
</dbReference>
<dbReference type="GO" id="GO:0004177">
    <property type="term" value="F:aminopeptidase activity"/>
    <property type="evidence" value="ECO:0007669"/>
    <property type="project" value="TreeGrafter"/>
</dbReference>
<comment type="caution">
    <text evidence="2">The sequence shown here is derived from an EMBL/GenBank/DDBJ whole genome shotgun (WGS) entry which is preliminary data.</text>
</comment>
<dbReference type="EMBL" id="CAIJEN010000005">
    <property type="protein sequence ID" value="CAD0087114.1"/>
    <property type="molecule type" value="Genomic_DNA"/>
</dbReference>